<protein>
    <submittedName>
        <fullName evidence="1">Uncharacterized protein</fullName>
    </submittedName>
</protein>
<evidence type="ECO:0000313" key="2">
    <source>
        <dbReference type="Proteomes" id="UP000219559"/>
    </source>
</evidence>
<dbReference type="EMBL" id="NBWU01000007">
    <property type="protein sequence ID" value="PCE62977.1"/>
    <property type="molecule type" value="Genomic_DNA"/>
</dbReference>
<dbReference type="AlphaFoldDB" id="A0A2A4G2R6"/>
<proteinExistence type="predicted"/>
<name>A0A2A4G2R6_9FLAO</name>
<evidence type="ECO:0000313" key="1">
    <source>
        <dbReference type="EMBL" id="PCE62977.1"/>
    </source>
</evidence>
<reference evidence="1 2" key="1">
    <citation type="submission" date="2017-04" db="EMBL/GenBank/DDBJ databases">
        <title>A new member of the family Flavobacteriaceae isolated from ascidians.</title>
        <authorList>
            <person name="Chen L."/>
        </authorList>
    </citation>
    <scope>NUCLEOTIDE SEQUENCE [LARGE SCALE GENOMIC DNA]</scope>
    <source>
        <strain evidence="1 2">HQA918</strain>
    </source>
</reference>
<sequence length="197" mass="22334">MITQWALAQKNSQTIEMAIDGLGNADLNMSMKMNAQQWQVWNNNFGNNPAALKREVERGMPGYFLSDFNLEKDDMARSFNFKLKAYGVCKIDKRGKWSLDTDEKDAHLTELSPTKYMLVSNPEEFGGQLQQTFVINFPDKASDIKVDTDSFGNTLFSFTMDPPTSGFHYLRYGGIVLLLIGGGWASKQRFFGTEQKK</sequence>
<accession>A0A2A4G2R6</accession>
<organism evidence="1 2">
    <name type="scientific">Sediminicola luteus</name>
    <dbReference type="NCBI Taxonomy" id="319238"/>
    <lineage>
        <taxon>Bacteria</taxon>
        <taxon>Pseudomonadati</taxon>
        <taxon>Bacteroidota</taxon>
        <taxon>Flavobacteriia</taxon>
        <taxon>Flavobacteriales</taxon>
        <taxon>Flavobacteriaceae</taxon>
        <taxon>Sediminicola</taxon>
    </lineage>
</organism>
<keyword evidence="2" id="KW-1185">Reference proteome</keyword>
<comment type="caution">
    <text evidence="1">The sequence shown here is derived from an EMBL/GenBank/DDBJ whole genome shotgun (WGS) entry which is preliminary data.</text>
</comment>
<dbReference type="Proteomes" id="UP000219559">
    <property type="component" value="Unassembled WGS sequence"/>
</dbReference>
<gene>
    <name evidence="1" type="ORF">B7P33_17020</name>
</gene>